<evidence type="ECO:0000256" key="6">
    <source>
        <dbReference type="ARBA" id="ARBA00022777"/>
    </source>
</evidence>
<dbReference type="EC" id="2.7.11.1" evidence="2"/>
<reference evidence="11 12" key="1">
    <citation type="submission" date="2020-10" db="EMBL/GenBank/DDBJ databases">
        <title>The Coptis chinensis genome and diversification of protoberbering-type alkaloids.</title>
        <authorList>
            <person name="Wang B."/>
            <person name="Shu S."/>
            <person name="Song C."/>
            <person name="Liu Y."/>
        </authorList>
    </citation>
    <scope>NUCLEOTIDE SEQUENCE [LARGE SCALE GENOMIC DNA]</scope>
    <source>
        <strain evidence="11">HL-2020</strain>
        <tissue evidence="11">Leaf</tissue>
    </source>
</reference>
<name>A0A835LZT1_9MAGN</name>
<dbReference type="Gene3D" id="3.30.200.20">
    <property type="entry name" value="Phosphorylase Kinase, domain 1"/>
    <property type="match status" value="1"/>
</dbReference>
<dbReference type="InterPro" id="IPR011009">
    <property type="entry name" value="Kinase-like_dom_sf"/>
</dbReference>
<proteinExistence type="inferred from homology"/>
<dbReference type="Pfam" id="PF00069">
    <property type="entry name" value="Pkinase"/>
    <property type="match status" value="2"/>
</dbReference>
<accession>A0A835LZT1</accession>
<dbReference type="GO" id="GO:0004674">
    <property type="term" value="F:protein serine/threonine kinase activity"/>
    <property type="evidence" value="ECO:0007669"/>
    <property type="project" value="UniProtKB-KW"/>
</dbReference>
<evidence type="ECO:0000256" key="5">
    <source>
        <dbReference type="ARBA" id="ARBA00022741"/>
    </source>
</evidence>
<gene>
    <name evidence="11" type="ORF">IFM89_013368</name>
</gene>
<dbReference type="CDD" id="cd05574">
    <property type="entry name" value="STKc_phototropin_like"/>
    <property type="match status" value="1"/>
</dbReference>
<dbReference type="PROSITE" id="PS00108">
    <property type="entry name" value="PROTEIN_KINASE_ST"/>
    <property type="match status" value="1"/>
</dbReference>
<dbReference type="AlphaFoldDB" id="A0A835LZT1"/>
<evidence type="ECO:0000256" key="2">
    <source>
        <dbReference type="ARBA" id="ARBA00012513"/>
    </source>
</evidence>
<evidence type="ECO:0000256" key="3">
    <source>
        <dbReference type="ARBA" id="ARBA00022527"/>
    </source>
</evidence>
<dbReference type="FunFam" id="1.10.510.10:FF:000028">
    <property type="entry name" value="serine/threonine-protein kinase D6PK-like"/>
    <property type="match status" value="1"/>
</dbReference>
<evidence type="ECO:0000256" key="8">
    <source>
        <dbReference type="ARBA" id="ARBA00047899"/>
    </source>
</evidence>
<evidence type="ECO:0000313" key="11">
    <source>
        <dbReference type="EMBL" id="KAF9609114.1"/>
    </source>
</evidence>
<dbReference type="PROSITE" id="PS50011">
    <property type="entry name" value="PROTEIN_KINASE_DOM"/>
    <property type="match status" value="1"/>
</dbReference>
<dbReference type="SMART" id="SM00220">
    <property type="entry name" value="S_TKc"/>
    <property type="match status" value="1"/>
</dbReference>
<dbReference type="FunFam" id="1.10.510.10:FF:000020">
    <property type="entry name" value="serine/threonine-protein kinase D6PK-like"/>
    <property type="match status" value="1"/>
</dbReference>
<keyword evidence="3" id="KW-0723">Serine/threonine-protein kinase</keyword>
<comment type="similarity">
    <text evidence="1">Belongs to the protein kinase superfamily. AGC Ser/Thr protein kinase family.</text>
</comment>
<dbReference type="GO" id="GO:0005524">
    <property type="term" value="F:ATP binding"/>
    <property type="evidence" value="ECO:0007669"/>
    <property type="project" value="UniProtKB-KW"/>
</dbReference>
<protein>
    <recommendedName>
        <fullName evidence="2">non-specific serine/threonine protein kinase</fullName>
        <ecNumber evidence="2">2.7.11.1</ecNumber>
    </recommendedName>
</protein>
<dbReference type="EMBL" id="JADFTS010000004">
    <property type="protein sequence ID" value="KAF9609114.1"/>
    <property type="molecule type" value="Genomic_DNA"/>
</dbReference>
<dbReference type="Gene3D" id="1.10.510.10">
    <property type="entry name" value="Transferase(Phosphotransferase) domain 1"/>
    <property type="match status" value="1"/>
</dbReference>
<evidence type="ECO:0000256" key="1">
    <source>
        <dbReference type="ARBA" id="ARBA00009903"/>
    </source>
</evidence>
<evidence type="ECO:0000256" key="4">
    <source>
        <dbReference type="ARBA" id="ARBA00022679"/>
    </source>
</evidence>
<dbReference type="OrthoDB" id="432483at2759"/>
<evidence type="ECO:0000256" key="9">
    <source>
        <dbReference type="ARBA" id="ARBA00048679"/>
    </source>
</evidence>
<comment type="catalytic activity">
    <reaction evidence="9">
        <text>L-seryl-[protein] + ATP = O-phospho-L-seryl-[protein] + ADP + H(+)</text>
        <dbReference type="Rhea" id="RHEA:17989"/>
        <dbReference type="Rhea" id="RHEA-COMP:9863"/>
        <dbReference type="Rhea" id="RHEA-COMP:11604"/>
        <dbReference type="ChEBI" id="CHEBI:15378"/>
        <dbReference type="ChEBI" id="CHEBI:29999"/>
        <dbReference type="ChEBI" id="CHEBI:30616"/>
        <dbReference type="ChEBI" id="CHEBI:83421"/>
        <dbReference type="ChEBI" id="CHEBI:456216"/>
        <dbReference type="EC" id="2.7.11.1"/>
    </reaction>
</comment>
<dbReference type="InterPro" id="IPR008271">
    <property type="entry name" value="Ser/Thr_kinase_AS"/>
</dbReference>
<keyword evidence="4" id="KW-0808">Transferase</keyword>
<evidence type="ECO:0000256" key="7">
    <source>
        <dbReference type="ARBA" id="ARBA00022840"/>
    </source>
</evidence>
<sequence>MVDNGSCSSGSNGDIECISVGKSGPLRTSSLSSSLEELSFKTSLSSCIVSGSSNSVTSKSSDSCCTGKQIEGIVDRGGFKIGEFLECPESENSSLSSHSNCSSIVDKNETSSRSFCSNKPHKGNDLRWDAIQCAIAKDEALGLGHFRLLKKLGSGDIGSVYLAELRGMGCLFAMKVMDKGLLEGRRKLQRAQTEKEILGLLDHPFLPTLYSHFETEKFSCLLMEFCSGGDLHTLRQRQPGKHFSEQAARFYASEVLLALEYLHMMGVVYRDLKPENVLVREDGHIMLSDFDLSLQCCVSPTLVKSGAETSRRTSTYCIQPACIEPSCRLPVCVEPACLQPSCFAPRFFKSKTKKGKDENLSLSHPDSLPMLIAEPTSARSMSFVGTHEYLAPEIIKGEGHGSAVDWWTFGIFLYELINGKTPFRGNGNRETLFNVVGRPLKFPDGSTFSFAAKDLIRGLLAKDPKQRLGYKRGATEIKQHPFFENLNWALIRGTQPPDIPKPVDLNCVDQSVKCSVPQSEKGASDSDCSSGPYLDFDFF</sequence>
<dbReference type="Proteomes" id="UP000631114">
    <property type="component" value="Unassembled WGS sequence"/>
</dbReference>
<keyword evidence="6" id="KW-0418">Kinase</keyword>
<keyword evidence="5" id="KW-0547">Nucleotide-binding</keyword>
<dbReference type="FunFam" id="3.30.200.20:FF:000032">
    <property type="entry name" value="Serine/threonine-protein kinase D6PK-like"/>
    <property type="match status" value="1"/>
</dbReference>
<evidence type="ECO:0000259" key="10">
    <source>
        <dbReference type="PROSITE" id="PS50011"/>
    </source>
</evidence>
<keyword evidence="12" id="KW-1185">Reference proteome</keyword>
<dbReference type="PANTHER" id="PTHR45637">
    <property type="entry name" value="FLIPPASE KINASE 1-RELATED"/>
    <property type="match status" value="1"/>
</dbReference>
<organism evidence="11 12">
    <name type="scientific">Coptis chinensis</name>
    <dbReference type="NCBI Taxonomy" id="261450"/>
    <lineage>
        <taxon>Eukaryota</taxon>
        <taxon>Viridiplantae</taxon>
        <taxon>Streptophyta</taxon>
        <taxon>Embryophyta</taxon>
        <taxon>Tracheophyta</taxon>
        <taxon>Spermatophyta</taxon>
        <taxon>Magnoliopsida</taxon>
        <taxon>Ranunculales</taxon>
        <taxon>Ranunculaceae</taxon>
        <taxon>Coptidoideae</taxon>
        <taxon>Coptis</taxon>
    </lineage>
</organism>
<dbReference type="InterPro" id="IPR000719">
    <property type="entry name" value="Prot_kinase_dom"/>
</dbReference>
<evidence type="ECO:0000313" key="12">
    <source>
        <dbReference type="Proteomes" id="UP000631114"/>
    </source>
</evidence>
<feature type="domain" description="Protein kinase" evidence="10">
    <location>
        <begin position="146"/>
        <end position="483"/>
    </location>
</feature>
<dbReference type="SUPFAM" id="SSF56112">
    <property type="entry name" value="Protein kinase-like (PK-like)"/>
    <property type="match status" value="1"/>
</dbReference>
<comment type="catalytic activity">
    <reaction evidence="8">
        <text>L-threonyl-[protein] + ATP = O-phospho-L-threonyl-[protein] + ADP + H(+)</text>
        <dbReference type="Rhea" id="RHEA:46608"/>
        <dbReference type="Rhea" id="RHEA-COMP:11060"/>
        <dbReference type="Rhea" id="RHEA-COMP:11605"/>
        <dbReference type="ChEBI" id="CHEBI:15378"/>
        <dbReference type="ChEBI" id="CHEBI:30013"/>
        <dbReference type="ChEBI" id="CHEBI:30616"/>
        <dbReference type="ChEBI" id="CHEBI:61977"/>
        <dbReference type="ChEBI" id="CHEBI:456216"/>
        <dbReference type="EC" id="2.7.11.1"/>
    </reaction>
</comment>
<keyword evidence="7" id="KW-0067">ATP-binding</keyword>
<comment type="caution">
    <text evidence="11">The sequence shown here is derived from an EMBL/GenBank/DDBJ whole genome shotgun (WGS) entry which is preliminary data.</text>
</comment>